<dbReference type="SMART" id="SM00849">
    <property type="entry name" value="Lactamase_B"/>
    <property type="match status" value="1"/>
</dbReference>
<dbReference type="CDD" id="cd07731">
    <property type="entry name" value="ComA-like_MBL-fold"/>
    <property type="match status" value="1"/>
</dbReference>
<keyword evidence="3 6" id="KW-0812">Transmembrane</keyword>
<keyword evidence="2" id="KW-1003">Cell membrane</keyword>
<proteinExistence type="predicted"/>
<dbReference type="Proteomes" id="UP001500920">
    <property type="component" value="Unassembled WGS sequence"/>
</dbReference>
<protein>
    <recommendedName>
        <fullName evidence="7">Metallo-beta-lactamase domain-containing protein</fullName>
    </recommendedName>
</protein>
<feature type="transmembrane region" description="Helical" evidence="6">
    <location>
        <begin position="6"/>
        <end position="34"/>
    </location>
</feature>
<evidence type="ECO:0000259" key="7">
    <source>
        <dbReference type="SMART" id="SM00849"/>
    </source>
</evidence>
<name>A0ABP7EDC1_9STAP</name>
<feature type="transmembrane region" description="Helical" evidence="6">
    <location>
        <begin position="429"/>
        <end position="448"/>
    </location>
</feature>
<evidence type="ECO:0000256" key="6">
    <source>
        <dbReference type="SAM" id="Phobius"/>
    </source>
</evidence>
<evidence type="ECO:0000313" key="8">
    <source>
        <dbReference type="EMBL" id="GAA3716947.1"/>
    </source>
</evidence>
<dbReference type="InterPro" id="IPR001279">
    <property type="entry name" value="Metallo-B-lactamas"/>
</dbReference>
<dbReference type="Pfam" id="PF00753">
    <property type="entry name" value="Lactamase_B"/>
    <property type="match status" value="1"/>
</dbReference>
<feature type="transmembrane region" description="Helical" evidence="6">
    <location>
        <begin position="41"/>
        <end position="61"/>
    </location>
</feature>
<keyword evidence="5 6" id="KW-0472">Membrane</keyword>
<dbReference type="Gene3D" id="3.60.15.10">
    <property type="entry name" value="Ribonuclease Z/Hydroxyacylglutathione hydrolase-like"/>
    <property type="match status" value="1"/>
</dbReference>
<evidence type="ECO:0000313" key="9">
    <source>
        <dbReference type="Proteomes" id="UP001500920"/>
    </source>
</evidence>
<feature type="transmembrane region" description="Helical" evidence="6">
    <location>
        <begin position="289"/>
        <end position="307"/>
    </location>
</feature>
<accession>A0ABP7EDC1</accession>
<dbReference type="Pfam" id="PF03772">
    <property type="entry name" value="Competence"/>
    <property type="match status" value="1"/>
</dbReference>
<dbReference type="InterPro" id="IPR004797">
    <property type="entry name" value="Competence_ComEC/Rec2"/>
</dbReference>
<dbReference type="InterPro" id="IPR035681">
    <property type="entry name" value="ComA-like_MBL"/>
</dbReference>
<dbReference type="NCBIfam" id="TIGR00360">
    <property type="entry name" value="ComEC_N-term"/>
    <property type="match status" value="1"/>
</dbReference>
<keyword evidence="9" id="KW-1185">Reference proteome</keyword>
<organism evidence="8 9">
    <name type="scientific">Salinicoccus jeotgali</name>
    <dbReference type="NCBI Taxonomy" id="381634"/>
    <lineage>
        <taxon>Bacteria</taxon>
        <taxon>Bacillati</taxon>
        <taxon>Bacillota</taxon>
        <taxon>Bacilli</taxon>
        <taxon>Bacillales</taxon>
        <taxon>Staphylococcaceae</taxon>
        <taxon>Salinicoccus</taxon>
    </lineage>
</organism>
<feature type="transmembrane region" description="Helical" evidence="6">
    <location>
        <begin position="334"/>
        <end position="357"/>
    </location>
</feature>
<dbReference type="PANTHER" id="PTHR30619:SF7">
    <property type="entry name" value="BETA-LACTAMASE DOMAIN PROTEIN"/>
    <property type="match status" value="1"/>
</dbReference>
<evidence type="ECO:0000256" key="2">
    <source>
        <dbReference type="ARBA" id="ARBA00022475"/>
    </source>
</evidence>
<sequence>MKSFLILLSLVNAHIICNDPLLGAFFISIACLVCIKRMEGYSYLIFHITLTAILTMAVFILSEKPVLETVQSITITEYKYYREGLGHIAEADGNSLDVYVPEGIELPIGTRCAGPFPVEQPEATRNFIKYDAVRMMGVNGMDGRIYMDSGDLDRCGSHTQPTLHMKIAQARDTYMKKVLRSTEHDYKYDILTLSIGNKSYITSEFFDALQKLGIYHLYVISGTHVAFIGAVIFHILNRLRLEVGTIRIIMIVVLLLFLALNFPSPSVFRAVFMTITLLLLSFTRSRPYLTVISLSAIIQIAMNPWIVHHAGFQLSYLTTFAIVLSKNYWMGYGFIAQLLGITLIAEISTVATVLMQFNELSISGIVMNMIYVPVFTLVFFPMVIFYNCLVLMGIPESVDLLYAFMFDNLKGSIVYLADMMTHRIAVKNLSAVALIIVVIASYWMMYALCLREMKSFILSLLVFITTLFTSDAIHQYDVTVTMVDVGQGDAFIVTDHVNDRTILIDTGGKRYLNPDSKKLSVQTVLPLLKEAGINSIDLLILSHFDLDHVGESKYIMEKLDVKQIYLNPLDPSFKEWYADLSVVQKGRVVDAMEAPEIEVGAISIRKLYPTSELASDDSNQHSLVLEVSAGAYTFLFTGDADTEGETQIIEQYGSIHADVLKLGHHGSNTSTGEAFIKNGSFTYGLVSAGVDNRYGHPHDEVMERTAHLEMFDTSIHGMVRFNIKNEVMCVETKFEQKNHCIKKRADYSALH</sequence>
<comment type="caution">
    <text evidence="8">The sequence shown here is derived from an EMBL/GenBank/DDBJ whole genome shotgun (WGS) entry which is preliminary data.</text>
</comment>
<dbReference type="NCBIfam" id="TIGR00361">
    <property type="entry name" value="ComEC_Rec2"/>
    <property type="match status" value="1"/>
</dbReference>
<dbReference type="InterPro" id="IPR052159">
    <property type="entry name" value="Competence_DNA_uptake"/>
</dbReference>
<feature type="transmembrane region" description="Helical" evidence="6">
    <location>
        <begin position="266"/>
        <end position="282"/>
    </location>
</feature>
<dbReference type="PANTHER" id="PTHR30619">
    <property type="entry name" value="DNA INTERNALIZATION/COMPETENCE PROTEIN COMEC/REC2"/>
    <property type="match status" value="1"/>
</dbReference>
<dbReference type="InterPro" id="IPR004477">
    <property type="entry name" value="ComEC_N"/>
</dbReference>
<dbReference type="InterPro" id="IPR036866">
    <property type="entry name" value="RibonucZ/Hydroxyglut_hydro"/>
</dbReference>
<evidence type="ECO:0000256" key="4">
    <source>
        <dbReference type="ARBA" id="ARBA00022989"/>
    </source>
</evidence>
<dbReference type="EMBL" id="BAABCK010000012">
    <property type="protein sequence ID" value="GAA3716947.1"/>
    <property type="molecule type" value="Genomic_DNA"/>
</dbReference>
<comment type="subcellular location">
    <subcellularLocation>
        <location evidence="1">Cell membrane</location>
        <topology evidence="1">Multi-pass membrane protein</topology>
    </subcellularLocation>
</comment>
<reference evidence="9" key="1">
    <citation type="journal article" date="2019" name="Int. J. Syst. Evol. Microbiol.">
        <title>The Global Catalogue of Microorganisms (GCM) 10K type strain sequencing project: providing services to taxonomists for standard genome sequencing and annotation.</title>
        <authorList>
            <consortium name="The Broad Institute Genomics Platform"/>
            <consortium name="The Broad Institute Genome Sequencing Center for Infectious Disease"/>
            <person name="Wu L."/>
            <person name="Ma J."/>
        </authorList>
    </citation>
    <scope>NUCLEOTIDE SEQUENCE [LARGE SCALE GENOMIC DNA]</scope>
    <source>
        <strain evidence="9">JCM 16981</strain>
    </source>
</reference>
<feature type="transmembrane region" description="Helical" evidence="6">
    <location>
        <begin position="400"/>
        <end position="417"/>
    </location>
</feature>
<evidence type="ECO:0000256" key="5">
    <source>
        <dbReference type="ARBA" id="ARBA00023136"/>
    </source>
</evidence>
<evidence type="ECO:0000256" key="1">
    <source>
        <dbReference type="ARBA" id="ARBA00004651"/>
    </source>
</evidence>
<keyword evidence="4 6" id="KW-1133">Transmembrane helix</keyword>
<gene>
    <name evidence="8" type="ORF">GCM10022378_03940</name>
</gene>
<dbReference type="SUPFAM" id="SSF56281">
    <property type="entry name" value="Metallo-hydrolase/oxidoreductase"/>
    <property type="match status" value="1"/>
</dbReference>
<feature type="transmembrane region" description="Helical" evidence="6">
    <location>
        <begin position="243"/>
        <end position="260"/>
    </location>
</feature>
<evidence type="ECO:0000256" key="3">
    <source>
        <dbReference type="ARBA" id="ARBA00022692"/>
    </source>
</evidence>
<feature type="transmembrane region" description="Helical" evidence="6">
    <location>
        <begin position="369"/>
        <end position="394"/>
    </location>
</feature>
<dbReference type="PROSITE" id="PS51257">
    <property type="entry name" value="PROKAR_LIPOPROTEIN"/>
    <property type="match status" value="1"/>
</dbReference>
<feature type="transmembrane region" description="Helical" evidence="6">
    <location>
        <begin position="215"/>
        <end position="236"/>
    </location>
</feature>
<feature type="domain" description="Metallo-beta-lactamase" evidence="7">
    <location>
        <begin position="487"/>
        <end position="690"/>
    </location>
</feature>